<evidence type="ECO:0000313" key="3">
    <source>
        <dbReference type="Proteomes" id="UP001237642"/>
    </source>
</evidence>
<dbReference type="Proteomes" id="UP001237642">
    <property type="component" value="Unassembled WGS sequence"/>
</dbReference>
<name>A0AAD8MRI1_9APIA</name>
<proteinExistence type="predicted"/>
<accession>A0AAD8MRI1</accession>
<feature type="region of interest" description="Disordered" evidence="1">
    <location>
        <begin position="190"/>
        <end position="214"/>
    </location>
</feature>
<evidence type="ECO:0000313" key="2">
    <source>
        <dbReference type="EMBL" id="KAK1382367.1"/>
    </source>
</evidence>
<keyword evidence="3" id="KW-1185">Reference proteome</keyword>
<gene>
    <name evidence="2" type="ORF">POM88_020102</name>
</gene>
<dbReference type="AlphaFoldDB" id="A0AAD8MRI1"/>
<feature type="compositionally biased region" description="Basic and acidic residues" evidence="1">
    <location>
        <begin position="197"/>
        <end position="214"/>
    </location>
</feature>
<evidence type="ECO:0000256" key="1">
    <source>
        <dbReference type="SAM" id="MobiDB-lite"/>
    </source>
</evidence>
<reference evidence="2" key="1">
    <citation type="submission" date="2023-02" db="EMBL/GenBank/DDBJ databases">
        <title>Genome of toxic invasive species Heracleum sosnowskyi carries increased number of genes despite the absence of recent whole-genome duplications.</title>
        <authorList>
            <person name="Schelkunov M."/>
            <person name="Shtratnikova V."/>
            <person name="Makarenko M."/>
            <person name="Klepikova A."/>
            <person name="Omelchenko D."/>
            <person name="Novikova G."/>
            <person name="Obukhova E."/>
            <person name="Bogdanov V."/>
            <person name="Penin A."/>
            <person name="Logacheva M."/>
        </authorList>
    </citation>
    <scope>NUCLEOTIDE SEQUENCE</scope>
    <source>
        <strain evidence="2">Hsosn_3</strain>
        <tissue evidence="2">Leaf</tissue>
    </source>
</reference>
<organism evidence="2 3">
    <name type="scientific">Heracleum sosnowskyi</name>
    <dbReference type="NCBI Taxonomy" id="360622"/>
    <lineage>
        <taxon>Eukaryota</taxon>
        <taxon>Viridiplantae</taxon>
        <taxon>Streptophyta</taxon>
        <taxon>Embryophyta</taxon>
        <taxon>Tracheophyta</taxon>
        <taxon>Spermatophyta</taxon>
        <taxon>Magnoliopsida</taxon>
        <taxon>eudicotyledons</taxon>
        <taxon>Gunneridae</taxon>
        <taxon>Pentapetalae</taxon>
        <taxon>asterids</taxon>
        <taxon>campanulids</taxon>
        <taxon>Apiales</taxon>
        <taxon>Apiaceae</taxon>
        <taxon>Apioideae</taxon>
        <taxon>apioid superclade</taxon>
        <taxon>Tordylieae</taxon>
        <taxon>Tordyliinae</taxon>
        <taxon>Heracleum</taxon>
    </lineage>
</organism>
<sequence length="294" mass="32906">MATAEIHCFITDSRPESSITMVSQIHNDYNCFPLSAHCCFEKVIGFFFTISGLPVTEERTQADIVNDVVDAILLEIKPNILTVPENAVGDVARNNSEHDEPGNHSRLWLPGDIRLVLKNNKGTGAIEGYYISNRSSEANIVNEVVDRVLLELNPTSFSVAKYPVGLDSRVEDITTLLSSDTVDLIESGDLNDSIQLDDPKDSIESNSDQKDSIESDDLKDSIFRSVESDHREELLELDDLKVSDELEELIESDDQNESDALEELIKSDDRKESESIKSDLVQRKTFLENTCCFM</sequence>
<comment type="caution">
    <text evidence="2">The sequence shown here is derived from an EMBL/GenBank/DDBJ whole genome shotgun (WGS) entry which is preliminary data.</text>
</comment>
<protein>
    <submittedName>
        <fullName evidence="2">Uncharacterized protein</fullName>
    </submittedName>
</protein>
<dbReference type="EMBL" id="JAUIZM010000005">
    <property type="protein sequence ID" value="KAK1382367.1"/>
    <property type="molecule type" value="Genomic_DNA"/>
</dbReference>
<reference evidence="2" key="2">
    <citation type="submission" date="2023-05" db="EMBL/GenBank/DDBJ databases">
        <authorList>
            <person name="Schelkunov M.I."/>
        </authorList>
    </citation>
    <scope>NUCLEOTIDE SEQUENCE</scope>
    <source>
        <strain evidence="2">Hsosn_3</strain>
        <tissue evidence="2">Leaf</tissue>
    </source>
</reference>